<dbReference type="EMBL" id="AQHW01000025">
    <property type="protein sequence ID" value="KKB49231.1"/>
    <property type="molecule type" value="Genomic_DNA"/>
</dbReference>
<organism evidence="5 6">
    <name type="scientific">Parabacteroides gordonii MS-1 = DSM 23371</name>
    <dbReference type="NCBI Taxonomy" id="1203610"/>
    <lineage>
        <taxon>Bacteria</taxon>
        <taxon>Pseudomonadati</taxon>
        <taxon>Bacteroidota</taxon>
        <taxon>Bacteroidia</taxon>
        <taxon>Bacteroidales</taxon>
        <taxon>Tannerellaceae</taxon>
        <taxon>Parabacteroides</taxon>
    </lineage>
</organism>
<dbReference type="GO" id="GO:0031982">
    <property type="term" value="C:vesicle"/>
    <property type="evidence" value="ECO:0007669"/>
    <property type="project" value="TreeGrafter"/>
</dbReference>
<dbReference type="InterPro" id="IPR005076">
    <property type="entry name" value="Glyco_trans_6"/>
</dbReference>
<dbReference type="STRING" id="1203610.HMPREF1536_04295"/>
<evidence type="ECO:0000256" key="1">
    <source>
        <dbReference type="ARBA" id="ARBA00001936"/>
    </source>
</evidence>
<evidence type="ECO:0000256" key="3">
    <source>
        <dbReference type="ARBA" id="ARBA00022676"/>
    </source>
</evidence>
<dbReference type="NCBIfam" id="NF041524">
    <property type="entry name" value="Gltr_6"/>
    <property type="match status" value="1"/>
</dbReference>
<evidence type="ECO:0000256" key="4">
    <source>
        <dbReference type="ARBA" id="ARBA00022679"/>
    </source>
</evidence>
<comment type="similarity">
    <text evidence="2">Belongs to the glycosyltransferase 6 family.</text>
</comment>
<accession>A0A0F5IUL0</accession>
<dbReference type="Gene3D" id="3.90.550.10">
    <property type="entry name" value="Spore Coat Polysaccharide Biosynthesis Protein SpsA, Chain A"/>
    <property type="match status" value="1"/>
</dbReference>
<dbReference type="SUPFAM" id="SSF53448">
    <property type="entry name" value="Nucleotide-diphospho-sugar transferases"/>
    <property type="match status" value="1"/>
</dbReference>
<dbReference type="GO" id="GO:0016758">
    <property type="term" value="F:hexosyltransferase activity"/>
    <property type="evidence" value="ECO:0007669"/>
    <property type="project" value="InterPro"/>
</dbReference>
<sequence length="272" mass="32462">MRIGILYICTGKYSIFWKKFYKSAERYLMQGYPCIREYYVFTDAPSVYGEKENGHIHRIYQENLGWPRNTLMRFHMFLRIKKQLERETDYLYFFNANMQFRVPVGKEFLPDDFSNGLVGCMFPWSYNETNLEFGYDRNPMSTAYIPEGEGDFYYAGALIGGKTEAFLKMSETILNNIQEDEKKGVIALWHDESHLNRYFMDNPPKCLTPAYCYPERWKSPFPEIIRLFDKNGSWGGYAYLRGEKAGVKDYLRSYKVKIKYMIMPFYRFVCRK</sequence>
<dbReference type="RefSeq" id="WP_028729203.1">
    <property type="nucleotide sequence ID" value="NZ_KE386763.1"/>
</dbReference>
<dbReference type="Proteomes" id="UP000033035">
    <property type="component" value="Unassembled WGS sequence"/>
</dbReference>
<comment type="cofactor">
    <cofactor evidence="1">
        <name>Mn(2+)</name>
        <dbReference type="ChEBI" id="CHEBI:29035"/>
    </cofactor>
</comment>
<keyword evidence="4" id="KW-0808">Transferase</keyword>
<keyword evidence="6" id="KW-1185">Reference proteome</keyword>
<dbReference type="GO" id="GO:0005975">
    <property type="term" value="P:carbohydrate metabolic process"/>
    <property type="evidence" value="ECO:0007669"/>
    <property type="project" value="InterPro"/>
</dbReference>
<dbReference type="PATRIC" id="fig|1203610.3.peg.4373"/>
<dbReference type="GO" id="GO:0016020">
    <property type="term" value="C:membrane"/>
    <property type="evidence" value="ECO:0007669"/>
    <property type="project" value="InterPro"/>
</dbReference>
<evidence type="ECO:0000256" key="2">
    <source>
        <dbReference type="ARBA" id="ARBA00010413"/>
    </source>
</evidence>
<evidence type="ECO:0008006" key="7">
    <source>
        <dbReference type="Google" id="ProtNLM"/>
    </source>
</evidence>
<evidence type="ECO:0000313" key="6">
    <source>
        <dbReference type="Proteomes" id="UP000033035"/>
    </source>
</evidence>
<evidence type="ECO:0000313" key="5">
    <source>
        <dbReference type="EMBL" id="KKB49231.1"/>
    </source>
</evidence>
<gene>
    <name evidence="5" type="ORF">HMPREF1536_04295</name>
</gene>
<dbReference type="AlphaFoldDB" id="A0A0F5IUL0"/>
<reference evidence="5 6" key="1">
    <citation type="submission" date="2013-04" db="EMBL/GenBank/DDBJ databases">
        <title>The Genome Sequence of Parabacteroides gordonii DSM 23371.</title>
        <authorList>
            <consortium name="The Broad Institute Genomics Platform"/>
            <person name="Earl A."/>
            <person name="Ward D."/>
            <person name="Feldgarden M."/>
            <person name="Gevers D."/>
            <person name="Martens E."/>
            <person name="Sakamoto M."/>
            <person name="Benno Y."/>
            <person name="Suzuki N."/>
            <person name="Matsunaga N."/>
            <person name="Koshihara K."/>
            <person name="Seki M."/>
            <person name="Komiya H."/>
            <person name="Walker B."/>
            <person name="Young S."/>
            <person name="Zeng Q."/>
            <person name="Gargeya S."/>
            <person name="Fitzgerald M."/>
            <person name="Haas B."/>
            <person name="Abouelleil A."/>
            <person name="Allen A.W."/>
            <person name="Alvarado L."/>
            <person name="Arachchi H.M."/>
            <person name="Berlin A.M."/>
            <person name="Chapman S.B."/>
            <person name="Gainer-Dewar J."/>
            <person name="Goldberg J."/>
            <person name="Griggs A."/>
            <person name="Gujja S."/>
            <person name="Hansen M."/>
            <person name="Howarth C."/>
            <person name="Imamovic A."/>
            <person name="Ireland A."/>
            <person name="Larimer J."/>
            <person name="McCowan C."/>
            <person name="Murphy C."/>
            <person name="Pearson M."/>
            <person name="Poon T.W."/>
            <person name="Priest M."/>
            <person name="Roberts A."/>
            <person name="Saif S."/>
            <person name="Shea T."/>
            <person name="Sisk P."/>
            <person name="Sykes S."/>
            <person name="Wortman J."/>
            <person name="Nusbaum C."/>
            <person name="Birren B."/>
        </authorList>
    </citation>
    <scope>NUCLEOTIDE SEQUENCE [LARGE SCALE GENOMIC DNA]</scope>
    <source>
        <strain evidence="5 6">MS-1</strain>
    </source>
</reference>
<proteinExistence type="inferred from homology"/>
<dbReference type="HOGENOM" id="CLU_062445_0_0_10"/>
<comment type="caution">
    <text evidence="5">The sequence shown here is derived from an EMBL/GenBank/DDBJ whole genome shotgun (WGS) entry which is preliminary data.</text>
</comment>
<dbReference type="PANTHER" id="PTHR10462">
    <property type="entry name" value="GLYCOSYLTRANSFERASE-RELATED"/>
    <property type="match status" value="1"/>
</dbReference>
<name>A0A0F5IUL0_9BACT</name>
<dbReference type="InterPro" id="IPR048174">
    <property type="entry name" value="WbnI-like"/>
</dbReference>
<dbReference type="PANTHER" id="PTHR10462:SF49">
    <property type="entry name" value="GLOBOSIDE ALPHA-1,3-N-ACETYLGALACTOSAMINYLTRANSFERASE 1"/>
    <property type="match status" value="1"/>
</dbReference>
<dbReference type="InterPro" id="IPR029044">
    <property type="entry name" value="Nucleotide-diphossugar_trans"/>
</dbReference>
<protein>
    <recommendedName>
        <fullName evidence="7">Glycosyltransferase family 6</fullName>
    </recommendedName>
</protein>
<keyword evidence="3" id="KW-0328">Glycosyltransferase</keyword>
<dbReference type="Pfam" id="PF03414">
    <property type="entry name" value="Glyco_transf_6"/>
    <property type="match status" value="1"/>
</dbReference>